<comment type="caution">
    <text evidence="2">The sequence shown here is derived from an EMBL/GenBank/DDBJ whole genome shotgun (WGS) entry which is preliminary data.</text>
</comment>
<feature type="region of interest" description="Disordered" evidence="1">
    <location>
        <begin position="104"/>
        <end position="217"/>
    </location>
</feature>
<feature type="compositionally biased region" description="Polar residues" evidence="1">
    <location>
        <begin position="67"/>
        <end position="76"/>
    </location>
</feature>
<protein>
    <submittedName>
        <fullName evidence="2">Uncharacterized protein</fullName>
    </submittedName>
</protein>
<feature type="compositionally biased region" description="Acidic residues" evidence="1">
    <location>
        <begin position="117"/>
        <end position="145"/>
    </location>
</feature>
<sequence>MADRKKSNRAGKAPIAPTSNGFTTERAVGGERRSIRHYHDGRVSQREPPMPSAVRTLAKVVSRKSSSRTLSDTKSVPNPKGEEYRSPTLAEIEKLSGGVANLFQAEGSKPVEKLPEETETPETETNETETPETETNETETPETETPETWSCGSSYGMISPPLSAVSPMPEDSPELMSTEVFPLPVTSSPDSSDEDADTISRQWADLGGKKRTGRSEI</sequence>
<gene>
    <name evidence="2" type="ORF">N7505_003922</name>
</gene>
<accession>A0ABQ8WRN2</accession>
<proteinExistence type="predicted"/>
<evidence type="ECO:0000256" key="1">
    <source>
        <dbReference type="SAM" id="MobiDB-lite"/>
    </source>
</evidence>
<name>A0ABQ8WRN2_PENCH</name>
<feature type="region of interest" description="Disordered" evidence="1">
    <location>
        <begin position="1"/>
        <end position="87"/>
    </location>
</feature>
<dbReference type="EMBL" id="JAPVEB010000002">
    <property type="protein sequence ID" value="KAJ5275377.1"/>
    <property type="molecule type" value="Genomic_DNA"/>
</dbReference>
<organism evidence="2 3">
    <name type="scientific">Penicillium chrysogenum</name>
    <name type="common">Penicillium notatum</name>
    <dbReference type="NCBI Taxonomy" id="5076"/>
    <lineage>
        <taxon>Eukaryota</taxon>
        <taxon>Fungi</taxon>
        <taxon>Dikarya</taxon>
        <taxon>Ascomycota</taxon>
        <taxon>Pezizomycotina</taxon>
        <taxon>Eurotiomycetes</taxon>
        <taxon>Eurotiomycetidae</taxon>
        <taxon>Eurotiales</taxon>
        <taxon>Aspergillaceae</taxon>
        <taxon>Penicillium</taxon>
        <taxon>Penicillium chrysogenum species complex</taxon>
    </lineage>
</organism>
<reference evidence="2 3" key="1">
    <citation type="journal article" date="2023" name="IMA Fungus">
        <title>Comparative genomic study of the Penicillium genus elucidates a diverse pangenome and 15 lateral gene transfer events.</title>
        <authorList>
            <person name="Petersen C."/>
            <person name="Sorensen T."/>
            <person name="Nielsen M.R."/>
            <person name="Sondergaard T.E."/>
            <person name="Sorensen J.L."/>
            <person name="Fitzpatrick D.A."/>
            <person name="Frisvad J.C."/>
            <person name="Nielsen K.L."/>
        </authorList>
    </citation>
    <scope>NUCLEOTIDE SEQUENCE [LARGE SCALE GENOMIC DNA]</scope>
    <source>
        <strain evidence="2 3">IBT 3361</strain>
    </source>
</reference>
<evidence type="ECO:0000313" key="2">
    <source>
        <dbReference type="EMBL" id="KAJ5275377.1"/>
    </source>
</evidence>
<evidence type="ECO:0000313" key="3">
    <source>
        <dbReference type="Proteomes" id="UP001220256"/>
    </source>
</evidence>
<keyword evidence="3" id="KW-1185">Reference proteome</keyword>
<dbReference type="Proteomes" id="UP001220256">
    <property type="component" value="Unassembled WGS sequence"/>
</dbReference>
<feature type="compositionally biased region" description="Basic and acidic residues" evidence="1">
    <location>
        <begin position="28"/>
        <end position="45"/>
    </location>
</feature>